<gene>
    <name evidence="1" type="ORF">Tci_025597</name>
</gene>
<accession>A0A6L2KXA6</accession>
<dbReference type="EMBL" id="BKCJ010003201">
    <property type="protein sequence ID" value="GEU53619.1"/>
    <property type="molecule type" value="Genomic_DNA"/>
</dbReference>
<protein>
    <submittedName>
        <fullName evidence="1">Uncharacterized protein</fullName>
    </submittedName>
</protein>
<proteinExistence type="predicted"/>
<comment type="caution">
    <text evidence="1">The sequence shown here is derived from an EMBL/GenBank/DDBJ whole genome shotgun (WGS) entry which is preliminary data.</text>
</comment>
<evidence type="ECO:0000313" key="1">
    <source>
        <dbReference type="EMBL" id="GEU53619.1"/>
    </source>
</evidence>
<organism evidence="1">
    <name type="scientific">Tanacetum cinerariifolium</name>
    <name type="common">Dalmatian daisy</name>
    <name type="synonym">Chrysanthemum cinerariifolium</name>
    <dbReference type="NCBI Taxonomy" id="118510"/>
    <lineage>
        <taxon>Eukaryota</taxon>
        <taxon>Viridiplantae</taxon>
        <taxon>Streptophyta</taxon>
        <taxon>Embryophyta</taxon>
        <taxon>Tracheophyta</taxon>
        <taxon>Spermatophyta</taxon>
        <taxon>Magnoliopsida</taxon>
        <taxon>eudicotyledons</taxon>
        <taxon>Gunneridae</taxon>
        <taxon>Pentapetalae</taxon>
        <taxon>asterids</taxon>
        <taxon>campanulids</taxon>
        <taxon>Asterales</taxon>
        <taxon>Asteraceae</taxon>
        <taxon>Asteroideae</taxon>
        <taxon>Anthemideae</taxon>
        <taxon>Anthemidinae</taxon>
        <taxon>Tanacetum</taxon>
    </lineage>
</organism>
<dbReference type="AlphaFoldDB" id="A0A6L2KXA6"/>
<sequence length="254" mass="26955">MEARILKNGGITSNGDILLDLGCLKREMEARILKNGGITSNGDPNEETRFSFVDLAKKIKNIDGKVLRKAVRGDVVTRASHLKVVTFETDLVQEGVETNRVNAAALVQHLTSNVVNASVNRGTNAKAAAGGTSATVGDVISQPVIVNKSSFAAVMGTQPVHKVVNLSELRNEEIVEGAAVALPLVVVEEVNASGSGANATKSKMSLKNSFSALNDDEDSEWQNTQQVLGVLNESDSDVDEVITFDDRGGNLKIT</sequence>
<reference evidence="1" key="1">
    <citation type="journal article" date="2019" name="Sci. Rep.">
        <title>Draft genome of Tanacetum cinerariifolium, the natural source of mosquito coil.</title>
        <authorList>
            <person name="Yamashiro T."/>
            <person name="Shiraishi A."/>
            <person name="Satake H."/>
            <person name="Nakayama K."/>
        </authorList>
    </citation>
    <scope>NUCLEOTIDE SEQUENCE</scope>
</reference>
<name>A0A6L2KXA6_TANCI</name>